<comment type="similarity">
    <text evidence="4">Belongs to the P4HA family.</text>
</comment>
<dbReference type="InterPro" id="IPR059068">
    <property type="entry name" value="TPR_P4H"/>
</dbReference>
<keyword evidence="6" id="KW-0479">Metal-binding</keyword>
<dbReference type="Pfam" id="PF23558">
    <property type="entry name" value="TPR_P4H"/>
    <property type="match status" value="1"/>
</dbReference>
<dbReference type="Gene3D" id="2.60.120.620">
    <property type="entry name" value="q2cbj1_9rhob like domain"/>
    <property type="match status" value="1"/>
</dbReference>
<dbReference type="SUPFAM" id="SSF48452">
    <property type="entry name" value="TPR-like"/>
    <property type="match status" value="1"/>
</dbReference>
<dbReference type="Gene3D" id="1.25.40.10">
    <property type="entry name" value="Tetratricopeptide repeat domain"/>
    <property type="match status" value="1"/>
</dbReference>
<evidence type="ECO:0000256" key="11">
    <source>
        <dbReference type="ARBA" id="ARBA00023004"/>
    </source>
</evidence>
<protein>
    <recommendedName>
        <fullName evidence="5">procollagen-proline 4-dioxygenase</fullName>
        <ecNumber evidence="5">1.14.11.2</ecNumber>
    </recommendedName>
</protein>
<feature type="signal peptide" evidence="14">
    <location>
        <begin position="1"/>
        <end position="25"/>
    </location>
</feature>
<evidence type="ECO:0000256" key="5">
    <source>
        <dbReference type="ARBA" id="ARBA00012269"/>
    </source>
</evidence>
<keyword evidence="17" id="KW-1185">Reference proteome</keyword>
<evidence type="ECO:0000256" key="4">
    <source>
        <dbReference type="ARBA" id="ARBA00006511"/>
    </source>
</evidence>
<dbReference type="InterPro" id="IPR005123">
    <property type="entry name" value="Oxoglu/Fe-dep_dioxygenase_dom"/>
</dbReference>
<dbReference type="InterPro" id="IPR006620">
    <property type="entry name" value="Pro_4_hyd_alph"/>
</dbReference>
<evidence type="ECO:0000256" key="12">
    <source>
        <dbReference type="ARBA" id="ARBA00023180"/>
    </source>
</evidence>
<feature type="chain" id="PRO_5047120316" description="procollagen-proline 4-dioxygenase" evidence="14">
    <location>
        <begin position="26"/>
        <end position="555"/>
    </location>
</feature>
<evidence type="ECO:0000313" key="16">
    <source>
        <dbReference type="EMBL" id="CAH0406899.1"/>
    </source>
</evidence>
<keyword evidence="13" id="KW-0802">TPR repeat</keyword>
<accession>A0ABN8BDD9</accession>
<evidence type="ECO:0000259" key="15">
    <source>
        <dbReference type="PROSITE" id="PS51471"/>
    </source>
</evidence>
<evidence type="ECO:0000256" key="10">
    <source>
        <dbReference type="ARBA" id="ARBA00023002"/>
    </source>
</evidence>
<comment type="subcellular location">
    <subcellularLocation>
        <location evidence="3">Endoplasmic reticulum lumen</location>
    </subcellularLocation>
</comment>
<keyword evidence="7" id="KW-0256">Endoplasmic reticulum</keyword>
<evidence type="ECO:0000256" key="8">
    <source>
        <dbReference type="ARBA" id="ARBA00022896"/>
    </source>
</evidence>
<dbReference type="EMBL" id="OU963900">
    <property type="protein sequence ID" value="CAH0406899.1"/>
    <property type="molecule type" value="Genomic_DNA"/>
</dbReference>
<reference evidence="16" key="1">
    <citation type="submission" date="2021-12" db="EMBL/GenBank/DDBJ databases">
        <authorList>
            <person name="King R."/>
        </authorList>
    </citation>
    <scope>NUCLEOTIDE SEQUENCE</scope>
</reference>
<feature type="domain" description="Fe2OG dioxygenase" evidence="15">
    <location>
        <begin position="418"/>
        <end position="524"/>
    </location>
</feature>
<dbReference type="EC" id="1.14.11.2" evidence="5"/>
<dbReference type="InterPro" id="IPR013547">
    <property type="entry name" value="P4H_N"/>
</dbReference>
<dbReference type="InterPro" id="IPR045054">
    <property type="entry name" value="P4HA-like"/>
</dbReference>
<dbReference type="Pfam" id="PF08336">
    <property type="entry name" value="P4Ha_N"/>
    <property type="match status" value="1"/>
</dbReference>
<dbReference type="Gene3D" id="6.10.140.1460">
    <property type="match status" value="1"/>
</dbReference>
<evidence type="ECO:0000256" key="2">
    <source>
        <dbReference type="ARBA" id="ARBA00002035"/>
    </source>
</evidence>
<feature type="repeat" description="TPR" evidence="13">
    <location>
        <begin position="212"/>
        <end position="245"/>
    </location>
</feature>
<evidence type="ECO:0000313" key="17">
    <source>
        <dbReference type="Proteomes" id="UP001153292"/>
    </source>
</evidence>
<dbReference type="PANTHER" id="PTHR10869">
    <property type="entry name" value="PROLYL 4-HYDROXYLASE ALPHA SUBUNIT"/>
    <property type="match status" value="1"/>
</dbReference>
<evidence type="ECO:0000256" key="7">
    <source>
        <dbReference type="ARBA" id="ARBA00022824"/>
    </source>
</evidence>
<gene>
    <name evidence="16" type="ORF">CHILSU_LOCUS10289</name>
</gene>
<dbReference type="PANTHER" id="PTHR10869:SF244">
    <property type="entry name" value="PROLYL 4-HYDROXYLASE SUBUNIT ALPHA-2"/>
    <property type="match status" value="1"/>
</dbReference>
<comment type="cofactor">
    <cofactor evidence="1">
        <name>L-ascorbate</name>
        <dbReference type="ChEBI" id="CHEBI:38290"/>
    </cofactor>
</comment>
<dbReference type="InterPro" id="IPR011990">
    <property type="entry name" value="TPR-like_helical_dom_sf"/>
</dbReference>
<name>A0ABN8BDD9_CHISP</name>
<dbReference type="Pfam" id="PF13640">
    <property type="entry name" value="2OG-FeII_Oxy_3"/>
    <property type="match status" value="1"/>
</dbReference>
<sequence length="555" mass="63551">MVPNLFSLLIINCFLVLIFWSGAKAELFTAISEVEPLLVTHKRIIDDLDHYIQQEEKRLFTLKKQLSIYKREHDKAMEDIPNYLGNPINAFTLIKRLTADLDYIEQTIKVGTEYIKNITMNHDDVKYPAIEDLTGAAQALTRLQETYYLDVTELAEGVLNGVTYSTPMTAGDCFELGRALYNEEDYKNGLAWMLVSLQKYKKENEPYFFNETTILDYISFSYYLLGDVTNALEWTKKLLEVDPNHSRARNNIPHYQKAIAEEEVKLAKKKRGDVGEESQQVVTVPEELSEFMKEKKMYEHLCRGEMDIPPEIAKKLYCRYLTENHPFLKLAPIKMEYAYLKPDIVIFHDVMSDDEIKFIQEAAKPRFKRAVVHDARTGKLVPAPYRISKSAWLKDDEADVIERVSQRVAHMTGLSMYSAEELQVVNYGIGGHYEPHYDFARKAESAFKKFHGNRIATVLFYMSDVAQGGATVFTKLGLSLFPIKGAAAFWLNLHPSGEGDLATRHAACPVLRGSKWVSNKWLHQGGQELLKPCNLEYQGEAIIRPIPKPIPKTSR</sequence>
<evidence type="ECO:0000256" key="3">
    <source>
        <dbReference type="ARBA" id="ARBA00004319"/>
    </source>
</evidence>
<dbReference type="PROSITE" id="PS51471">
    <property type="entry name" value="FE2OG_OXY"/>
    <property type="match status" value="1"/>
</dbReference>
<evidence type="ECO:0000256" key="6">
    <source>
        <dbReference type="ARBA" id="ARBA00022723"/>
    </source>
</evidence>
<comment type="function">
    <text evidence="2">Catalyzes the post-translational formation of 4-hydroxyproline in -Xaa-Pro-Gly- sequences in collagens and other proteins.</text>
</comment>
<keyword evidence="8" id="KW-0847">Vitamin C</keyword>
<dbReference type="InterPro" id="IPR019734">
    <property type="entry name" value="TPR_rpt"/>
</dbReference>
<keyword evidence="11" id="KW-0408">Iron</keyword>
<evidence type="ECO:0000256" key="9">
    <source>
        <dbReference type="ARBA" id="ARBA00022964"/>
    </source>
</evidence>
<dbReference type="SMART" id="SM00702">
    <property type="entry name" value="P4Hc"/>
    <property type="match status" value="1"/>
</dbReference>
<keyword evidence="9" id="KW-0223">Dioxygenase</keyword>
<dbReference type="InterPro" id="IPR044862">
    <property type="entry name" value="Pro_4_hyd_alph_FE2OG_OXY"/>
</dbReference>
<keyword evidence="14" id="KW-0732">Signal</keyword>
<proteinExistence type="inferred from homology"/>
<keyword evidence="10" id="KW-0560">Oxidoreductase</keyword>
<organism evidence="16 17">
    <name type="scientific">Chilo suppressalis</name>
    <name type="common">Asiatic rice borer moth</name>
    <dbReference type="NCBI Taxonomy" id="168631"/>
    <lineage>
        <taxon>Eukaryota</taxon>
        <taxon>Metazoa</taxon>
        <taxon>Ecdysozoa</taxon>
        <taxon>Arthropoda</taxon>
        <taxon>Hexapoda</taxon>
        <taxon>Insecta</taxon>
        <taxon>Pterygota</taxon>
        <taxon>Neoptera</taxon>
        <taxon>Endopterygota</taxon>
        <taxon>Lepidoptera</taxon>
        <taxon>Glossata</taxon>
        <taxon>Ditrysia</taxon>
        <taxon>Pyraloidea</taxon>
        <taxon>Crambidae</taxon>
        <taxon>Crambinae</taxon>
        <taxon>Chilo</taxon>
    </lineage>
</organism>
<evidence type="ECO:0000256" key="14">
    <source>
        <dbReference type="SAM" id="SignalP"/>
    </source>
</evidence>
<dbReference type="PROSITE" id="PS50005">
    <property type="entry name" value="TPR"/>
    <property type="match status" value="1"/>
</dbReference>
<evidence type="ECO:0000256" key="1">
    <source>
        <dbReference type="ARBA" id="ARBA00001961"/>
    </source>
</evidence>
<keyword evidence="12" id="KW-0325">Glycoprotein</keyword>
<dbReference type="Proteomes" id="UP001153292">
    <property type="component" value="Chromosome 7"/>
</dbReference>
<evidence type="ECO:0000256" key="13">
    <source>
        <dbReference type="PROSITE-ProRule" id="PRU00339"/>
    </source>
</evidence>